<feature type="region of interest" description="Disordered" evidence="1">
    <location>
        <begin position="50"/>
        <end position="151"/>
    </location>
</feature>
<evidence type="ECO:0000259" key="3">
    <source>
        <dbReference type="Pfam" id="PF25000"/>
    </source>
</evidence>
<keyword evidence="5" id="KW-1185">Reference proteome</keyword>
<dbReference type="SUPFAM" id="SSF52540">
    <property type="entry name" value="P-loop containing nucleoside triphosphate hydrolases"/>
    <property type="match status" value="1"/>
</dbReference>
<sequence length="1484" mass="161694">MTASHNGHPVREVVLQHLDPPGGHRGEALRTADLTLAEVRDSLWLAGRALLPDAQAPAPRPADSPTPAEPPDERPPPAPPSDAPPDPSPDPASDSAPVAERDRPPPRSPALEKWVPGPVTMVPAGGARSRDGGPVARSAWPTVPGLPDRGAISRALRPVSCSAPSPRASALDEVATAVRAAEDGLWIPVMRAEPWRRYEVALVVDTSLTGSIWQQTVEEFQTLLRRQGAFRDVRTYLLDSSGTDAAALALRGEGGARHHWRHLAEPTGTRIVLVLTDATEPAWRSGAAGHVLHAWGQRMPVAVVQVLAQRLWSWSGLSARRMRLSAPAAGAPNRLLRVAAGRQAPHLVPVPVLGLSAEWMAGWARLITAPGAEWVETTATLVGPQGEAPSVDHGGDEHLSAADRVRRFRTYASADGFQLAGLLAATPLSLRLMKLVQQVLLPGSDTTSLAEVMLSGLMRRLPDSPGTPDAVAYEFDDGVREALLATCRRADTARVARVLDEHAGPHIAALRNFGAALDAPDHTEEPEVSPDNAPYLRVQAAVLRALGGPYARRSKRIYRSLLSHGRLPASQFRASQFPGGQLAVGQRLDATSPPVRPEGRDPTSKANREAPVKIIDAQQVPAVKTGAPPEGEDDVATPGTSTTPGASPAFSQRRPTSNQPQVWGQVPLPNPVFVGRVELLEQLRVRLTEPGTTAVLPEALHGMGGVGKSQTVVEYIHRHASEYEVVWWIPAEHPAQITASLVELARRLGVATAGSADTAVPAVLEALRKGEPYKRWILVFDNADRPQDVRQFFPTGTGHVVVTSRNSEWGGFARSVEVDLFTREESIELLHRRAGDLEQEEANALAEALGDLPLAVEQAAAWRAQTGMQVSEYLSLLEQNRTELLEAGTSSADQLPVAAAWNVPLNRLAEDHPAALQLLQVCAFFGPEPISQKLFRGVTDVPVPDALSDALSDPIKLSRAVREISRYSLAKLDHRNNALQLHRLVQTVLKNRLDPDEQRTMRHAVHILLLKGDPADPDTPVNWPRYAELLPHALVSRAVECQDKWVRQLIQNLVRYLLSSGDYGGARDLAEQAVRSWREHLGEKDLDTLQMSRRYAIAMRRLGHNEESARLNEKTFRLFQEVVGEEHEAVIDMLDTVAADRRSQGRFAEELELQEKVYSRARDLLGEDEPDTLRYAHNLASCYRLMGQYGRALDLDQENLRRRTAVLGTSHPQTFSSRNAVAMDMREVGQYGQAAGEQEYVLAAAAEVFEPDHPLIIGATRNLSVALRKAGHHERAKELSEKCLLLYRRRHGDNHPDTATAMMNLATDLRHLGDLDGSRDRARRSHEVLRAVQGQKHPYTIIAALNLAVTLRLRGEVAQALEIDRQAHDDLLEVFDADHPYTLVAATNLASDLAALGDLKAACDLDRDTLERTTRVLGVEHPSTLAVALNLALDLDGLGEKTEAAVLHAATVANFRKVLGEEHPATIAAGQSARANCDTDTMQL</sequence>
<feature type="region of interest" description="Disordered" evidence="1">
    <location>
        <begin position="1"/>
        <end position="29"/>
    </location>
</feature>
<dbReference type="Gene3D" id="3.40.50.300">
    <property type="entry name" value="P-loop containing nucleotide triphosphate hydrolases"/>
    <property type="match status" value="1"/>
</dbReference>
<proteinExistence type="predicted"/>
<feature type="region of interest" description="Disordered" evidence="1">
    <location>
        <begin position="585"/>
        <end position="663"/>
    </location>
</feature>
<feature type="compositionally biased region" description="Basic and acidic residues" evidence="1">
    <location>
        <begin position="597"/>
        <end position="611"/>
    </location>
</feature>
<dbReference type="Pfam" id="PF13424">
    <property type="entry name" value="TPR_12"/>
    <property type="match status" value="3"/>
</dbReference>
<reference evidence="4" key="2">
    <citation type="submission" date="2020-09" db="EMBL/GenBank/DDBJ databases">
        <authorList>
            <person name="Sun Q."/>
            <person name="Ohkuma M."/>
        </authorList>
    </citation>
    <scope>NUCLEOTIDE SEQUENCE</scope>
    <source>
        <strain evidence="4">JCM 3313</strain>
    </source>
</reference>
<evidence type="ECO:0000313" key="4">
    <source>
        <dbReference type="EMBL" id="GGP84412.1"/>
    </source>
</evidence>
<dbReference type="InterPro" id="IPR056681">
    <property type="entry name" value="DUF7779"/>
</dbReference>
<comment type="caution">
    <text evidence="4">The sequence shown here is derived from an EMBL/GenBank/DDBJ whole genome shotgun (WGS) entry which is preliminary data.</text>
</comment>
<dbReference type="NCBIfam" id="NF041121">
    <property type="entry name" value="SAV_2336_NTERM"/>
    <property type="match status" value="1"/>
</dbReference>
<evidence type="ECO:0000256" key="1">
    <source>
        <dbReference type="SAM" id="MobiDB-lite"/>
    </source>
</evidence>
<reference evidence="4" key="1">
    <citation type="journal article" date="2014" name="Int. J. Syst. Evol. Microbiol.">
        <title>Complete genome sequence of Corynebacterium casei LMG S-19264T (=DSM 44701T), isolated from a smear-ripened cheese.</title>
        <authorList>
            <consortium name="US DOE Joint Genome Institute (JGI-PGF)"/>
            <person name="Walter F."/>
            <person name="Albersmeier A."/>
            <person name="Kalinowski J."/>
            <person name="Ruckert C."/>
        </authorList>
    </citation>
    <scope>NUCLEOTIDE SEQUENCE</scope>
    <source>
        <strain evidence="4">JCM 3313</strain>
    </source>
</reference>
<feature type="compositionally biased region" description="Polar residues" evidence="1">
    <location>
        <begin position="653"/>
        <end position="662"/>
    </location>
</feature>
<feature type="compositionally biased region" description="Pro residues" evidence="1">
    <location>
        <begin position="76"/>
        <end position="90"/>
    </location>
</feature>
<dbReference type="Pfam" id="PF00931">
    <property type="entry name" value="NB-ARC"/>
    <property type="match status" value="1"/>
</dbReference>
<dbReference type="SUPFAM" id="SSF48452">
    <property type="entry name" value="TPR-like"/>
    <property type="match status" value="3"/>
</dbReference>
<name>A0A918AVV9_9PSEU</name>
<dbReference type="InterPro" id="IPR027417">
    <property type="entry name" value="P-loop_NTPase"/>
</dbReference>
<organism evidence="4 5">
    <name type="scientific">Saccharothrix coeruleofusca</name>
    <dbReference type="NCBI Taxonomy" id="33919"/>
    <lineage>
        <taxon>Bacteria</taxon>
        <taxon>Bacillati</taxon>
        <taxon>Actinomycetota</taxon>
        <taxon>Actinomycetes</taxon>
        <taxon>Pseudonocardiales</taxon>
        <taxon>Pseudonocardiaceae</taxon>
        <taxon>Saccharothrix</taxon>
    </lineage>
</organism>
<protein>
    <submittedName>
        <fullName evidence="4">Cytochrome c</fullName>
    </submittedName>
</protein>
<dbReference type="PANTHER" id="PTHR46082:SF6">
    <property type="entry name" value="AAA+ ATPASE DOMAIN-CONTAINING PROTEIN-RELATED"/>
    <property type="match status" value="1"/>
</dbReference>
<feature type="domain" description="DUF7779" evidence="3">
    <location>
        <begin position="910"/>
        <end position="997"/>
    </location>
</feature>
<dbReference type="Pfam" id="PF13374">
    <property type="entry name" value="TPR_10"/>
    <property type="match status" value="1"/>
</dbReference>
<feature type="compositionally biased region" description="Low complexity" evidence="1">
    <location>
        <begin position="636"/>
        <end position="649"/>
    </location>
</feature>
<evidence type="ECO:0000259" key="2">
    <source>
        <dbReference type="Pfam" id="PF00931"/>
    </source>
</evidence>
<dbReference type="GO" id="GO:0043531">
    <property type="term" value="F:ADP binding"/>
    <property type="evidence" value="ECO:0007669"/>
    <property type="project" value="InterPro"/>
</dbReference>
<dbReference type="PANTHER" id="PTHR46082">
    <property type="entry name" value="ATP/GTP-BINDING PROTEIN-RELATED"/>
    <property type="match status" value="1"/>
</dbReference>
<dbReference type="InterPro" id="IPR047738">
    <property type="entry name" value="SAV_2336-like_N"/>
</dbReference>
<feature type="domain" description="NB-ARC" evidence="2">
    <location>
        <begin position="681"/>
        <end position="835"/>
    </location>
</feature>
<dbReference type="NCBIfam" id="NF040586">
    <property type="entry name" value="FxSxx_TPR"/>
    <property type="match status" value="1"/>
</dbReference>
<dbReference type="EMBL" id="BMRG01000026">
    <property type="protein sequence ID" value="GGP84412.1"/>
    <property type="molecule type" value="Genomic_DNA"/>
</dbReference>
<dbReference type="Proteomes" id="UP000639606">
    <property type="component" value="Unassembled WGS sequence"/>
</dbReference>
<evidence type="ECO:0000313" key="5">
    <source>
        <dbReference type="Proteomes" id="UP000639606"/>
    </source>
</evidence>
<dbReference type="Gene3D" id="1.25.40.10">
    <property type="entry name" value="Tetratricopeptide repeat domain"/>
    <property type="match status" value="3"/>
</dbReference>
<accession>A0A918AVV9</accession>
<dbReference type="InterPro" id="IPR053137">
    <property type="entry name" value="NLR-like"/>
</dbReference>
<gene>
    <name evidence="4" type="ORF">GCM10010185_67840</name>
</gene>
<dbReference type="InterPro" id="IPR002182">
    <property type="entry name" value="NB-ARC"/>
</dbReference>
<dbReference type="Pfam" id="PF25000">
    <property type="entry name" value="DUF7779"/>
    <property type="match status" value="1"/>
</dbReference>
<feature type="compositionally biased region" description="Pro residues" evidence="1">
    <location>
        <begin position="58"/>
        <end position="69"/>
    </location>
</feature>
<dbReference type="InterPro" id="IPR011990">
    <property type="entry name" value="TPR-like_helical_dom_sf"/>
</dbReference>
<dbReference type="RefSeq" id="WP_189227444.1">
    <property type="nucleotide sequence ID" value="NZ_BMRG01000026.1"/>
</dbReference>